<evidence type="ECO:0000259" key="1">
    <source>
        <dbReference type="Pfam" id="PF05709"/>
    </source>
</evidence>
<evidence type="ECO:0000313" key="3">
    <source>
        <dbReference type="Proteomes" id="UP000006315"/>
    </source>
</evidence>
<gene>
    <name evidence="2" type="ORF">BAZO_06149</name>
</gene>
<dbReference type="Gene3D" id="2.40.30.200">
    <property type="match status" value="1"/>
</dbReference>
<dbReference type="AlphaFoldDB" id="K6E4C8"/>
<evidence type="ECO:0000313" key="2">
    <source>
        <dbReference type="EMBL" id="EKN68076.1"/>
    </source>
</evidence>
<dbReference type="STRING" id="1131731.BAZO_06149"/>
<dbReference type="RefSeq" id="WP_003330448.1">
    <property type="nucleotide sequence ID" value="NZ_AJLR01000042.1"/>
</dbReference>
<dbReference type="EMBL" id="AJLR01000042">
    <property type="protein sequence ID" value="EKN68076.1"/>
    <property type="molecule type" value="Genomic_DNA"/>
</dbReference>
<sequence length="181" mass="20467">MSKGLTFKGVHSSVFGLLMRSINRQILPSFRDEYVEINGRPGTILLSDEPGDIIREVTFGLPVMTTEELRIKSRQIANWLYSTDKEKLQFDDEEQHYIGKVANQIDLTEQMKFGEFTVLFKCEPYALSEQKTVKHIINTSGQTLTFVNNGTVRTPPIIKIKNTGSSTINGFTLEVKHVEGV</sequence>
<dbReference type="InterPro" id="IPR006520">
    <property type="entry name" value="Dit_BPSPP_N"/>
</dbReference>
<dbReference type="Pfam" id="PF05709">
    <property type="entry name" value="Sipho_tail"/>
    <property type="match status" value="1"/>
</dbReference>
<dbReference type="NCBIfam" id="TIGR01633">
    <property type="entry name" value="phi3626_gp14_N"/>
    <property type="match status" value="1"/>
</dbReference>
<reference evidence="2 3" key="1">
    <citation type="journal article" date="2012" name="Front. Microbiol.">
        <title>Redundancy and modularity in membrane-associated dissimilatory nitrate reduction in Bacillus.</title>
        <authorList>
            <person name="Heylen K."/>
            <person name="Keltjens J."/>
        </authorList>
    </citation>
    <scope>NUCLEOTIDE SEQUENCE [LARGE SCALE GENOMIC DNA]</scope>
    <source>
        <strain evidence="2 3">LMG 9581</strain>
    </source>
</reference>
<organism evidence="2 3">
    <name type="scientific">Schinkia azotoformans LMG 9581</name>
    <dbReference type="NCBI Taxonomy" id="1131731"/>
    <lineage>
        <taxon>Bacteria</taxon>
        <taxon>Bacillati</taxon>
        <taxon>Bacillota</taxon>
        <taxon>Bacilli</taxon>
        <taxon>Bacillales</taxon>
        <taxon>Bacillaceae</taxon>
        <taxon>Calidifontibacillus/Schinkia group</taxon>
        <taxon>Schinkia</taxon>
    </lineage>
</organism>
<feature type="domain" description="Siphovirus-type tail component RIFT-related" evidence="1">
    <location>
        <begin position="19"/>
        <end position="122"/>
    </location>
</feature>
<dbReference type="InterPro" id="IPR008841">
    <property type="entry name" value="Siphovirus-type_tail_N"/>
</dbReference>
<name>K6E4C8_SCHAZ</name>
<accession>K6E4C8</accession>
<dbReference type="Proteomes" id="UP000006315">
    <property type="component" value="Unassembled WGS sequence"/>
</dbReference>
<dbReference type="PATRIC" id="fig|1131731.3.peg.1280"/>
<proteinExistence type="predicted"/>
<comment type="caution">
    <text evidence="2">The sequence shown here is derived from an EMBL/GenBank/DDBJ whole genome shotgun (WGS) entry which is preliminary data.</text>
</comment>
<protein>
    <submittedName>
        <fullName evidence="2">Phage putative tail component</fullName>
    </submittedName>
</protein>
<keyword evidence="3" id="KW-1185">Reference proteome</keyword>